<comment type="similarity">
    <text evidence="2 7">Belongs to the FPP/GGPP synthase family.</text>
</comment>
<keyword evidence="5" id="KW-0460">Magnesium</keyword>
<evidence type="ECO:0000313" key="9">
    <source>
        <dbReference type="EMBL" id="QFV17185.1"/>
    </source>
</evidence>
<sequence>MKLISELLAQNERHIQRLIQSRHALLSAAAAHLFQAGGKRIRPTFVLLVSQALGGISQSQQRLAEITEMIHTASLLHDDVVDEASKRRGIDTVNTRFSNRIAVLAGDFLFAQSSWYLANLNNLEVVKFISKLISDLAEGEMRQTSTQFSTQFELWAYLEKSFYKTASLFACSAKATCMLSNDHEDNHHHKNMYLLGQHLGIAFQIMDDVLDISGDISQMGKTLSADFVSGNLTAPILFALTQEAGLVTLLERECCYTQDAYQVRQMVWDTYGIEQAKDLAFEHMQAALACLASLAPSEAKDALYDLANQMISRQR</sequence>
<evidence type="ECO:0000256" key="3">
    <source>
        <dbReference type="ARBA" id="ARBA00022679"/>
    </source>
</evidence>
<keyword evidence="6" id="KW-0414">Isoprene biosynthesis</keyword>
<evidence type="ECO:0000256" key="6">
    <source>
        <dbReference type="ARBA" id="ARBA00023229"/>
    </source>
</evidence>
<accession>A0A5P9RTT0</accession>
<protein>
    <submittedName>
        <fullName evidence="9">Prenyl transferase</fullName>
    </submittedName>
</protein>
<keyword evidence="9" id="KW-0934">Plastid</keyword>
<geneLocation type="chloroplast" evidence="9"/>
<dbReference type="InterPro" id="IPR000092">
    <property type="entry name" value="Polyprenyl_synt"/>
</dbReference>
<dbReference type="InterPro" id="IPR033749">
    <property type="entry name" value="Polyprenyl_synt_CS"/>
</dbReference>
<dbReference type="PROSITE" id="PS00723">
    <property type="entry name" value="POLYPRENYL_SYNTHASE_1"/>
    <property type="match status" value="1"/>
</dbReference>
<dbReference type="PROSITE" id="PS00444">
    <property type="entry name" value="POLYPRENYL_SYNTHASE_2"/>
    <property type="match status" value="1"/>
</dbReference>
<dbReference type="EMBL" id="MK231134">
    <property type="protein sequence ID" value="QFV17009.1"/>
    <property type="molecule type" value="Genomic_DNA"/>
</dbReference>
<dbReference type="AlphaFoldDB" id="A0A5P9RTT0"/>
<dbReference type="GO" id="GO:0008299">
    <property type="term" value="P:isoprenoid biosynthetic process"/>
    <property type="evidence" value="ECO:0007669"/>
    <property type="project" value="UniProtKB-KW"/>
</dbReference>
<dbReference type="PANTHER" id="PTHR12001">
    <property type="entry name" value="GERANYLGERANYL PYROPHOSPHATE SYNTHASE"/>
    <property type="match status" value="1"/>
</dbReference>
<evidence type="ECO:0000313" key="8">
    <source>
        <dbReference type="EMBL" id="QFV17009.1"/>
    </source>
</evidence>
<reference evidence="9" key="2">
    <citation type="submission" date="2018-11" db="EMBL/GenBank/DDBJ databases">
        <title>Complete Plastid Genome of Cyanidioschyzon merolae Isolate 5578.</title>
        <authorList>
            <person name="Bi G."/>
        </authorList>
    </citation>
    <scope>NUCLEOTIDE SEQUENCE</scope>
</reference>
<keyword evidence="9" id="KW-0150">Chloroplast</keyword>
<evidence type="ECO:0000256" key="1">
    <source>
        <dbReference type="ARBA" id="ARBA00001946"/>
    </source>
</evidence>
<dbReference type="CDD" id="cd00685">
    <property type="entry name" value="Trans_IPPS_HT"/>
    <property type="match status" value="1"/>
</dbReference>
<dbReference type="OMA" id="HAMWDDY"/>
<comment type="cofactor">
    <cofactor evidence="1">
        <name>Mg(2+)</name>
        <dbReference type="ChEBI" id="CHEBI:18420"/>
    </cofactor>
</comment>
<dbReference type="Gene3D" id="1.10.600.10">
    <property type="entry name" value="Farnesyl Diphosphate Synthase"/>
    <property type="match status" value="1"/>
</dbReference>
<keyword evidence="4" id="KW-0479">Metal-binding</keyword>
<dbReference type="EMBL" id="MK231135">
    <property type="protein sequence ID" value="QFV17185.1"/>
    <property type="molecule type" value="Genomic_DNA"/>
</dbReference>
<reference evidence="8" key="1">
    <citation type="submission" date="2018-11" db="EMBL/GenBank/DDBJ databases">
        <title>Complete Plastid Genome of Cyanidioschyzon merolae Isolate 5508.</title>
        <authorList>
            <person name="Bi G."/>
        </authorList>
    </citation>
    <scope>NUCLEOTIDE SEQUENCE</scope>
    <source>
        <strain evidence="8">5508</strain>
    </source>
</reference>
<evidence type="ECO:0000256" key="5">
    <source>
        <dbReference type="ARBA" id="ARBA00022842"/>
    </source>
</evidence>
<organism evidence="9">
    <name type="scientific">Cyanidioschyzon merolae</name>
    <name type="common">Red alga</name>
    <dbReference type="NCBI Taxonomy" id="45157"/>
    <lineage>
        <taxon>Eukaryota</taxon>
        <taxon>Rhodophyta</taxon>
        <taxon>Bangiophyceae</taxon>
        <taxon>Cyanidiales</taxon>
        <taxon>Cyanidiaceae</taxon>
        <taxon>Cyanidioschyzon</taxon>
    </lineage>
</organism>
<dbReference type="GO" id="GO:0004659">
    <property type="term" value="F:prenyltransferase activity"/>
    <property type="evidence" value="ECO:0007669"/>
    <property type="project" value="InterPro"/>
</dbReference>
<evidence type="ECO:0000256" key="4">
    <source>
        <dbReference type="ARBA" id="ARBA00022723"/>
    </source>
</evidence>
<dbReference type="InterPro" id="IPR008949">
    <property type="entry name" value="Isoprenoid_synthase_dom_sf"/>
</dbReference>
<evidence type="ECO:0000256" key="2">
    <source>
        <dbReference type="ARBA" id="ARBA00006706"/>
    </source>
</evidence>
<keyword evidence="3 7" id="KW-0808">Transferase</keyword>
<dbReference type="GO" id="GO:0046872">
    <property type="term" value="F:metal ion binding"/>
    <property type="evidence" value="ECO:0007669"/>
    <property type="project" value="UniProtKB-KW"/>
</dbReference>
<evidence type="ECO:0000256" key="7">
    <source>
        <dbReference type="RuleBase" id="RU004466"/>
    </source>
</evidence>
<dbReference type="GO" id="GO:1901663">
    <property type="term" value="P:quinone biosynthetic process"/>
    <property type="evidence" value="ECO:0007669"/>
    <property type="project" value="UniProtKB-ARBA"/>
</dbReference>
<dbReference type="SUPFAM" id="SSF48576">
    <property type="entry name" value="Terpenoid synthases"/>
    <property type="match status" value="1"/>
</dbReference>
<dbReference type="NCBIfam" id="TIGR02749">
    <property type="entry name" value="prenyl_cyano"/>
    <property type="match status" value="1"/>
</dbReference>
<dbReference type="Pfam" id="PF00348">
    <property type="entry name" value="polyprenyl_synt"/>
    <property type="match status" value="1"/>
</dbReference>
<proteinExistence type="inferred from homology"/>
<dbReference type="SFLD" id="SFLDS00005">
    <property type="entry name" value="Isoprenoid_Synthase_Type_I"/>
    <property type="match status" value="1"/>
</dbReference>
<gene>
    <name evidence="9" type="primary">preA</name>
</gene>
<name>A0A5P9RTT0_CYAME</name>
<dbReference type="PANTHER" id="PTHR12001:SF69">
    <property type="entry name" value="ALL TRANS-POLYPRENYL-DIPHOSPHATE SYNTHASE PDSS1"/>
    <property type="match status" value="1"/>
</dbReference>